<reference evidence="2 3" key="1">
    <citation type="submission" date="2021-06" db="EMBL/GenBank/DDBJ databases">
        <title>Differences between aerobic and microaerobic xylene degrading microbial communities.</title>
        <authorList>
            <person name="Banerjee S."/>
            <person name="Tancsics A."/>
        </authorList>
    </citation>
    <scope>NUCLEOTIDE SEQUENCE [LARGE SCALE GENOMIC DNA]</scope>
    <source>
        <strain evidence="2 3">MAP12</strain>
    </source>
</reference>
<dbReference type="RefSeq" id="WP_217683088.1">
    <property type="nucleotide sequence ID" value="NZ_JAHRGL010000062.1"/>
</dbReference>
<gene>
    <name evidence="2" type="ORF">KRX52_17915</name>
</gene>
<evidence type="ECO:0000313" key="2">
    <source>
        <dbReference type="EMBL" id="MBV2134650.1"/>
    </source>
</evidence>
<evidence type="ECO:0000313" key="3">
    <source>
        <dbReference type="Proteomes" id="UP000813068"/>
    </source>
</evidence>
<proteinExistence type="predicted"/>
<keyword evidence="3" id="KW-1185">Reference proteome</keyword>
<sequence>MKKSNVVFTSVLTGGVLMAMLHHGTIYRDIYASRENCQTDWSTHPYHCETSSSGGGSSIYSASSGRHRGPTYESGSRPRTARQDLVVARETVKRSGFGSSGARFSGGG</sequence>
<feature type="region of interest" description="Disordered" evidence="1">
    <location>
        <begin position="44"/>
        <end position="83"/>
    </location>
</feature>
<protein>
    <submittedName>
        <fullName evidence="2">Uncharacterized protein</fullName>
    </submittedName>
</protein>
<dbReference type="Proteomes" id="UP000813068">
    <property type="component" value="Unassembled WGS sequence"/>
</dbReference>
<dbReference type="EMBL" id="JAHRGL010000062">
    <property type="protein sequence ID" value="MBV2134650.1"/>
    <property type="molecule type" value="Genomic_DNA"/>
</dbReference>
<name>A0ABS6N0S6_9GAMM</name>
<organism evidence="2 3">
    <name type="scientific">Geopseudomonas aromaticivorans</name>
    <dbReference type="NCBI Taxonomy" id="2849492"/>
    <lineage>
        <taxon>Bacteria</taxon>
        <taxon>Pseudomonadati</taxon>
        <taxon>Pseudomonadota</taxon>
        <taxon>Gammaproteobacteria</taxon>
        <taxon>Pseudomonadales</taxon>
        <taxon>Pseudomonadaceae</taxon>
        <taxon>Geopseudomonas</taxon>
    </lineage>
</organism>
<evidence type="ECO:0000256" key="1">
    <source>
        <dbReference type="SAM" id="MobiDB-lite"/>
    </source>
</evidence>
<accession>A0ABS6N0S6</accession>
<comment type="caution">
    <text evidence="2">The sequence shown here is derived from an EMBL/GenBank/DDBJ whole genome shotgun (WGS) entry which is preliminary data.</text>
</comment>